<comment type="caution">
    <text evidence="6">The sequence shown here is derived from an EMBL/GenBank/DDBJ whole genome shotgun (WGS) entry which is preliminary data.</text>
</comment>
<dbReference type="PROSITE" id="PS00658">
    <property type="entry name" value="FORK_HEAD_2"/>
    <property type="match status" value="1"/>
</dbReference>
<dbReference type="InterPro" id="IPR047519">
    <property type="entry name" value="FH_FOXQ2-like"/>
</dbReference>
<comment type="subcellular location">
    <subcellularLocation>
        <location evidence="3">Nucleus</location>
    </subcellularLocation>
</comment>
<evidence type="ECO:0000313" key="7">
    <source>
        <dbReference type="Proteomes" id="UP000749559"/>
    </source>
</evidence>
<dbReference type="GO" id="GO:0000981">
    <property type="term" value="F:DNA-binding transcription factor activity, RNA polymerase II-specific"/>
    <property type="evidence" value="ECO:0007669"/>
    <property type="project" value="TreeGrafter"/>
</dbReference>
<dbReference type="Gene3D" id="1.10.10.10">
    <property type="entry name" value="Winged helix-like DNA-binding domain superfamily/Winged helix DNA-binding domain"/>
    <property type="match status" value="1"/>
</dbReference>
<dbReference type="InterPro" id="IPR050211">
    <property type="entry name" value="FOX_domain-containing"/>
</dbReference>
<dbReference type="CDD" id="cd20035">
    <property type="entry name" value="FH_FOXQ2-like"/>
    <property type="match status" value="1"/>
</dbReference>
<evidence type="ECO:0000313" key="6">
    <source>
        <dbReference type="EMBL" id="CAH1797500.1"/>
    </source>
</evidence>
<evidence type="ECO:0000256" key="3">
    <source>
        <dbReference type="PROSITE-ProRule" id="PRU00089"/>
    </source>
</evidence>
<dbReference type="PROSITE" id="PS50039">
    <property type="entry name" value="FORK_HEAD_3"/>
    <property type="match status" value="1"/>
</dbReference>
<dbReference type="AlphaFoldDB" id="A0A8S4PU01"/>
<proteinExistence type="predicted"/>
<evidence type="ECO:0000256" key="1">
    <source>
        <dbReference type="ARBA" id="ARBA00023125"/>
    </source>
</evidence>
<dbReference type="Proteomes" id="UP000749559">
    <property type="component" value="Unassembled WGS sequence"/>
</dbReference>
<dbReference type="PANTHER" id="PTHR11829:SF142">
    <property type="entry name" value="FORK-HEAD DOMAIN-CONTAINING PROTEIN"/>
    <property type="match status" value="1"/>
</dbReference>
<dbReference type="InterPro" id="IPR001766">
    <property type="entry name" value="Fork_head_dom"/>
</dbReference>
<dbReference type="PANTHER" id="PTHR11829">
    <property type="entry name" value="FORKHEAD BOX PROTEIN"/>
    <property type="match status" value="1"/>
</dbReference>
<feature type="region of interest" description="Disordered" evidence="4">
    <location>
        <begin position="296"/>
        <end position="342"/>
    </location>
</feature>
<feature type="DNA-binding region" description="Fork-head" evidence="3">
    <location>
        <begin position="341"/>
        <end position="431"/>
    </location>
</feature>
<keyword evidence="7" id="KW-1185">Reference proteome</keyword>
<feature type="domain" description="Fork-head" evidence="5">
    <location>
        <begin position="341"/>
        <end position="431"/>
    </location>
</feature>
<dbReference type="GO" id="GO:0009653">
    <property type="term" value="P:anatomical structure morphogenesis"/>
    <property type="evidence" value="ECO:0007669"/>
    <property type="project" value="TreeGrafter"/>
</dbReference>
<dbReference type="SUPFAM" id="SSF46785">
    <property type="entry name" value="Winged helix' DNA-binding domain"/>
    <property type="match status" value="1"/>
</dbReference>
<name>A0A8S4PU01_OWEFU</name>
<dbReference type="SMART" id="SM00339">
    <property type="entry name" value="FH"/>
    <property type="match status" value="1"/>
</dbReference>
<dbReference type="PRINTS" id="PR00053">
    <property type="entry name" value="FORKHEAD"/>
</dbReference>
<sequence length="479" mass="53775">MAASKQDRNLPASTVPTNELCNMSQANMSNNEEDSILENTSLMNTLFSFGTLSEPGDIKVPLTPICEDIDKINVQKFGFQNDLQQPIQPQLTYHGYPGYSFVPVMPSIPAHSPPDFDCYKEYHPVPLQLPSPSQIPIPSSIRPTYASLQRVPKQEKIQAGAPGLVCNPYATPGFNPYRPKYYPHLMSCLSPPTSPTGNICDSYLGGVVSLYDDRTLSTSPIPHDRSDCVVPNQSLNETTNSLNSTYGPVDSTYSSLDNTSSTLNSTRSNISFNSSTSSCQNSTQFQPVRPWIINDAPRDAKRPQTVAPKVPSLTVEKDEHTNRQTSKIRPSRKRKQPDDEKPDVSYIEMITMAILSKPDRKMVLCEIYQYIRDNFSYYDNEVRAWRNSVRHNLSLNEFFIKKGRDGRGNFWAIHPACEELFANGNFNKKLANSLASQQNFHCGTGNKRIKLPHSFHHPNIPIPQHNNNIGYNVHQPPTI</sequence>
<evidence type="ECO:0000256" key="2">
    <source>
        <dbReference type="ARBA" id="ARBA00023242"/>
    </source>
</evidence>
<dbReference type="InterPro" id="IPR036390">
    <property type="entry name" value="WH_DNA-bd_sf"/>
</dbReference>
<gene>
    <name evidence="6" type="ORF">OFUS_LOCUS21773</name>
</gene>
<organism evidence="6 7">
    <name type="scientific">Owenia fusiformis</name>
    <name type="common">Polychaete worm</name>
    <dbReference type="NCBI Taxonomy" id="6347"/>
    <lineage>
        <taxon>Eukaryota</taxon>
        <taxon>Metazoa</taxon>
        <taxon>Spiralia</taxon>
        <taxon>Lophotrochozoa</taxon>
        <taxon>Annelida</taxon>
        <taxon>Polychaeta</taxon>
        <taxon>Sedentaria</taxon>
        <taxon>Canalipalpata</taxon>
        <taxon>Sabellida</taxon>
        <taxon>Oweniida</taxon>
        <taxon>Oweniidae</taxon>
        <taxon>Owenia</taxon>
    </lineage>
</organism>
<evidence type="ECO:0000259" key="5">
    <source>
        <dbReference type="PROSITE" id="PS50039"/>
    </source>
</evidence>
<reference evidence="6" key="1">
    <citation type="submission" date="2022-03" db="EMBL/GenBank/DDBJ databases">
        <authorList>
            <person name="Martin C."/>
        </authorList>
    </citation>
    <scope>NUCLEOTIDE SEQUENCE</scope>
</reference>
<keyword evidence="2 3" id="KW-0539">Nucleus</keyword>
<dbReference type="GO" id="GO:0000978">
    <property type="term" value="F:RNA polymerase II cis-regulatory region sequence-specific DNA binding"/>
    <property type="evidence" value="ECO:0007669"/>
    <property type="project" value="TreeGrafter"/>
</dbReference>
<accession>A0A8S4PU01</accession>
<keyword evidence="1 3" id="KW-0238">DNA-binding</keyword>
<dbReference type="InterPro" id="IPR030456">
    <property type="entry name" value="TF_fork_head_CS_2"/>
</dbReference>
<evidence type="ECO:0000256" key="4">
    <source>
        <dbReference type="SAM" id="MobiDB-lite"/>
    </source>
</evidence>
<dbReference type="EMBL" id="CAIIXF020000010">
    <property type="protein sequence ID" value="CAH1797500.1"/>
    <property type="molecule type" value="Genomic_DNA"/>
</dbReference>
<protein>
    <recommendedName>
        <fullName evidence="5">Fork-head domain-containing protein</fullName>
    </recommendedName>
</protein>
<dbReference type="GO" id="GO:0030154">
    <property type="term" value="P:cell differentiation"/>
    <property type="evidence" value="ECO:0007669"/>
    <property type="project" value="TreeGrafter"/>
</dbReference>
<dbReference type="GO" id="GO:0005634">
    <property type="term" value="C:nucleus"/>
    <property type="evidence" value="ECO:0007669"/>
    <property type="project" value="UniProtKB-SubCell"/>
</dbReference>
<dbReference type="InterPro" id="IPR036388">
    <property type="entry name" value="WH-like_DNA-bd_sf"/>
</dbReference>
<dbReference type="OrthoDB" id="5954824at2759"/>
<dbReference type="Pfam" id="PF00250">
    <property type="entry name" value="Forkhead"/>
    <property type="match status" value="1"/>
</dbReference>